<keyword evidence="2 8" id="KW-0678">Repressor</keyword>
<dbReference type="NCBIfam" id="TIGR01568">
    <property type="entry name" value="A_thal_3678"/>
    <property type="match status" value="1"/>
</dbReference>
<feature type="region of interest" description="Disordered" evidence="9">
    <location>
        <begin position="140"/>
        <end position="184"/>
    </location>
</feature>
<proteinExistence type="predicted"/>
<dbReference type="Pfam" id="PF04844">
    <property type="entry name" value="Ovate"/>
    <property type="match status" value="1"/>
</dbReference>
<dbReference type="Gene3D" id="3.30.420.40">
    <property type="match status" value="1"/>
</dbReference>
<evidence type="ECO:0000256" key="6">
    <source>
        <dbReference type="ARBA" id="ARBA00023163"/>
    </source>
</evidence>
<sequence length="487" mass="54232">MSKKLQKSLQDYVSKIKKTSPNIQFLPPNSLSSSKKWIRCKHTKTLSFAVNLAENHGHQGNSDDNNDVAATLADVDRFLFENFKSLYIEDYGEIHEKRSDVRLEDDEVKGTRGIFFDSPRFIDLPSDLCGSNRFFVSTGSSGSLVDEARSSAGTKSRSEELGSTSKSSASIDNTTAANGSNSNGTIGGDGVTVKSLSNIPNECIAVLTYSPNPYDDFRRSMQDMVETRLKHNSDIDWDFMEELVFCYLNLNDNKCYKFILNAFVDLVVDLRQHDIKVPMKARNNVRDHQRSMRTRHNISVKRGLVKALTYAELVVQEVHMVEAVGSVSRVPAMLNILTEFFSKEPRRTMNASECVREVAPCNMLRIETPKKKVKKTNVPVAELVYGSMLPTGYRWSKSGRGVKFCKPMMTNPKSTKPAMPETPPIPPPQGSEVQPQGADGADFNPNVNTSPSTSVPADNQFAVNKALSLLMNFANMIEDDSTLELFP</sequence>
<dbReference type="Proteomes" id="UP001358586">
    <property type="component" value="Chromosome 5"/>
</dbReference>
<accession>A0ABR0PVF7</accession>
<reference evidence="11 12" key="1">
    <citation type="submission" date="2023-03" db="EMBL/GenBank/DDBJ databases">
        <title>WGS of Gossypium arboreum.</title>
        <authorList>
            <person name="Yu D."/>
        </authorList>
    </citation>
    <scope>NUCLEOTIDE SEQUENCE [LARGE SCALE GENOMIC DNA]</scope>
    <source>
        <tissue evidence="11">Leaf</tissue>
    </source>
</reference>
<evidence type="ECO:0000256" key="5">
    <source>
        <dbReference type="ARBA" id="ARBA00023015"/>
    </source>
</evidence>
<feature type="region of interest" description="Disordered" evidence="9">
    <location>
        <begin position="408"/>
        <end position="457"/>
    </location>
</feature>
<keyword evidence="7 8" id="KW-0539">Nucleus</keyword>
<keyword evidence="4" id="KW-0067">ATP-binding</keyword>
<evidence type="ECO:0000256" key="7">
    <source>
        <dbReference type="ARBA" id="ARBA00023242"/>
    </source>
</evidence>
<dbReference type="InterPro" id="IPR006458">
    <property type="entry name" value="Ovate_C"/>
</dbReference>
<feature type="compositionally biased region" description="Pro residues" evidence="9">
    <location>
        <begin position="420"/>
        <end position="429"/>
    </location>
</feature>
<comment type="function">
    <text evidence="8">Transcriptional repressor that regulates multiple aspects of plant growth and development.</text>
</comment>
<comment type="caution">
    <text evidence="11">The sequence shown here is derived from an EMBL/GenBank/DDBJ whole genome shotgun (WGS) entry which is preliminary data.</text>
</comment>
<keyword evidence="12" id="KW-1185">Reference proteome</keyword>
<evidence type="ECO:0000256" key="9">
    <source>
        <dbReference type="SAM" id="MobiDB-lite"/>
    </source>
</evidence>
<comment type="subcellular location">
    <subcellularLocation>
        <location evidence="1 8">Nucleus</location>
    </subcellularLocation>
</comment>
<dbReference type="InterPro" id="IPR013126">
    <property type="entry name" value="Hsp_70_fam"/>
</dbReference>
<dbReference type="EMBL" id="JARKNE010000005">
    <property type="protein sequence ID" value="KAK5831000.1"/>
    <property type="molecule type" value="Genomic_DNA"/>
</dbReference>
<evidence type="ECO:0000256" key="1">
    <source>
        <dbReference type="ARBA" id="ARBA00004123"/>
    </source>
</evidence>
<dbReference type="PANTHER" id="PTHR33057">
    <property type="entry name" value="TRANSCRIPTION REPRESSOR OFP7-RELATED"/>
    <property type="match status" value="1"/>
</dbReference>
<evidence type="ECO:0000259" key="10">
    <source>
        <dbReference type="PROSITE" id="PS51754"/>
    </source>
</evidence>
<evidence type="ECO:0000313" key="12">
    <source>
        <dbReference type="Proteomes" id="UP001358586"/>
    </source>
</evidence>
<dbReference type="Pfam" id="PF00012">
    <property type="entry name" value="HSP70"/>
    <property type="match status" value="1"/>
</dbReference>
<keyword evidence="3" id="KW-0547">Nucleotide-binding</keyword>
<dbReference type="InterPro" id="IPR038933">
    <property type="entry name" value="Ovate"/>
</dbReference>
<evidence type="ECO:0000256" key="2">
    <source>
        <dbReference type="ARBA" id="ARBA00022491"/>
    </source>
</evidence>
<dbReference type="PANTHER" id="PTHR33057:SF117">
    <property type="entry name" value="TRANSCRIPTION REPRESSOR OFP14"/>
    <property type="match status" value="1"/>
</dbReference>
<feature type="compositionally biased region" description="Polar residues" evidence="9">
    <location>
        <begin position="445"/>
        <end position="457"/>
    </location>
</feature>
<keyword evidence="6 8" id="KW-0804">Transcription</keyword>
<name>A0ABR0PVF7_GOSAR</name>
<evidence type="ECO:0000256" key="3">
    <source>
        <dbReference type="ARBA" id="ARBA00022741"/>
    </source>
</evidence>
<protein>
    <recommendedName>
        <fullName evidence="8">Transcription repressor</fullName>
    </recommendedName>
    <alternativeName>
        <fullName evidence="8">Ovate family protein</fullName>
    </alternativeName>
</protein>
<keyword evidence="5 8" id="KW-0805">Transcription regulation</keyword>
<feature type="compositionally biased region" description="Polar residues" evidence="9">
    <location>
        <begin position="151"/>
        <end position="184"/>
    </location>
</feature>
<evidence type="ECO:0000313" key="11">
    <source>
        <dbReference type="EMBL" id="KAK5831000.1"/>
    </source>
</evidence>
<gene>
    <name evidence="11" type="ORF">PVK06_014795</name>
</gene>
<organism evidence="11 12">
    <name type="scientific">Gossypium arboreum</name>
    <name type="common">Tree cotton</name>
    <name type="synonym">Gossypium nanking</name>
    <dbReference type="NCBI Taxonomy" id="29729"/>
    <lineage>
        <taxon>Eukaryota</taxon>
        <taxon>Viridiplantae</taxon>
        <taxon>Streptophyta</taxon>
        <taxon>Embryophyta</taxon>
        <taxon>Tracheophyta</taxon>
        <taxon>Spermatophyta</taxon>
        <taxon>Magnoliopsida</taxon>
        <taxon>eudicotyledons</taxon>
        <taxon>Gunneridae</taxon>
        <taxon>Pentapetalae</taxon>
        <taxon>rosids</taxon>
        <taxon>malvids</taxon>
        <taxon>Malvales</taxon>
        <taxon>Malvaceae</taxon>
        <taxon>Malvoideae</taxon>
        <taxon>Gossypium</taxon>
    </lineage>
</organism>
<evidence type="ECO:0000256" key="8">
    <source>
        <dbReference type="RuleBase" id="RU367028"/>
    </source>
</evidence>
<dbReference type="PROSITE" id="PS51754">
    <property type="entry name" value="OVATE"/>
    <property type="match status" value="1"/>
</dbReference>
<evidence type="ECO:0000256" key="4">
    <source>
        <dbReference type="ARBA" id="ARBA00022840"/>
    </source>
</evidence>
<feature type="domain" description="OVATE" evidence="10">
    <location>
        <begin position="206"/>
        <end position="269"/>
    </location>
</feature>